<sequence>MEEHSVIETFEMKLNESAKDFLRETAKWAYFLSILGYIGIGFIILAALFAGTLFSAMGKMNPAMGMMGSSFGMAMAVVYLLIAALYFFPVYYLNKFASNAKAALNTNDSETLTTSFRYLKSHYKFIGIMTLVVFSLYLLMFVGMIIGRMAFSV</sequence>
<evidence type="ECO:0000313" key="3">
    <source>
        <dbReference type="Proteomes" id="UP000184260"/>
    </source>
</evidence>
<keyword evidence="1" id="KW-0812">Transmembrane</keyword>
<dbReference type="EMBL" id="FRBU01000029">
    <property type="protein sequence ID" value="SHM29964.1"/>
    <property type="molecule type" value="Genomic_DNA"/>
</dbReference>
<evidence type="ECO:0000313" key="2">
    <source>
        <dbReference type="EMBL" id="SHM29964.1"/>
    </source>
</evidence>
<keyword evidence="3" id="KW-1185">Reference proteome</keyword>
<feature type="transmembrane region" description="Helical" evidence="1">
    <location>
        <begin position="66"/>
        <end position="88"/>
    </location>
</feature>
<evidence type="ECO:0008006" key="4">
    <source>
        <dbReference type="Google" id="ProtNLM"/>
    </source>
</evidence>
<feature type="transmembrane region" description="Helical" evidence="1">
    <location>
        <begin position="28"/>
        <end position="54"/>
    </location>
</feature>
<name>A0A1M7HNB6_9FLAO</name>
<proteinExistence type="predicted"/>
<organism evidence="2 3">
    <name type="scientific">Flavobacterium xanthum</name>
    <dbReference type="NCBI Taxonomy" id="69322"/>
    <lineage>
        <taxon>Bacteria</taxon>
        <taxon>Pseudomonadati</taxon>
        <taxon>Bacteroidota</taxon>
        <taxon>Flavobacteriia</taxon>
        <taxon>Flavobacteriales</taxon>
        <taxon>Flavobacteriaceae</taxon>
        <taxon>Flavobacterium</taxon>
    </lineage>
</organism>
<protein>
    <recommendedName>
        <fullName evidence="4">DUF5362 domain-containing protein</fullName>
    </recommendedName>
</protein>
<dbReference type="OrthoDB" id="1121797at2"/>
<keyword evidence="1" id="KW-0472">Membrane</keyword>
<dbReference type="Proteomes" id="UP000184260">
    <property type="component" value="Unassembled WGS sequence"/>
</dbReference>
<reference evidence="3" key="1">
    <citation type="submission" date="2016-11" db="EMBL/GenBank/DDBJ databases">
        <authorList>
            <person name="Varghese N."/>
            <person name="Submissions S."/>
        </authorList>
    </citation>
    <scope>NUCLEOTIDE SEQUENCE [LARGE SCALE GENOMIC DNA]</scope>
    <source>
        <strain evidence="3">DSM 3661</strain>
    </source>
</reference>
<gene>
    <name evidence="2" type="ORF">SAMN05443669_102933</name>
</gene>
<dbReference type="AlphaFoldDB" id="A0A1M7HNB6"/>
<evidence type="ECO:0000256" key="1">
    <source>
        <dbReference type="SAM" id="Phobius"/>
    </source>
</evidence>
<dbReference type="RefSeq" id="WP_073354390.1">
    <property type="nucleotide sequence ID" value="NZ_FRBU01000029.1"/>
</dbReference>
<feature type="transmembrane region" description="Helical" evidence="1">
    <location>
        <begin position="125"/>
        <end position="147"/>
    </location>
</feature>
<accession>A0A1M7HNB6</accession>
<keyword evidence="1" id="KW-1133">Transmembrane helix</keyword>
<dbReference type="STRING" id="69322.SAMN05443669_102933"/>